<organism evidence="9 10">
    <name type="scientific">Sporothrix eucalyptigena</name>
    <dbReference type="NCBI Taxonomy" id="1812306"/>
    <lineage>
        <taxon>Eukaryota</taxon>
        <taxon>Fungi</taxon>
        <taxon>Dikarya</taxon>
        <taxon>Ascomycota</taxon>
        <taxon>Pezizomycotina</taxon>
        <taxon>Sordariomycetes</taxon>
        <taxon>Sordariomycetidae</taxon>
        <taxon>Ophiostomatales</taxon>
        <taxon>Ophiostomataceae</taxon>
        <taxon>Sporothrix</taxon>
    </lineage>
</organism>
<evidence type="ECO:0000256" key="7">
    <source>
        <dbReference type="ARBA" id="ARBA00023157"/>
    </source>
</evidence>
<keyword evidence="3" id="KW-0479">Metal-binding</keyword>
<evidence type="ECO:0000256" key="6">
    <source>
        <dbReference type="ARBA" id="ARBA00022837"/>
    </source>
</evidence>
<name>A0ABP0D374_9PEZI</name>
<dbReference type="Pfam" id="PF07519">
    <property type="entry name" value="Tannase"/>
    <property type="match status" value="1"/>
</dbReference>
<evidence type="ECO:0000313" key="9">
    <source>
        <dbReference type="EMBL" id="CAK7238245.1"/>
    </source>
</evidence>
<keyword evidence="5 8" id="KW-0378">Hydrolase</keyword>
<evidence type="ECO:0000256" key="8">
    <source>
        <dbReference type="RuleBase" id="RU361238"/>
    </source>
</evidence>
<reference evidence="9 10" key="1">
    <citation type="submission" date="2024-01" db="EMBL/GenBank/DDBJ databases">
        <authorList>
            <person name="Allen C."/>
            <person name="Tagirdzhanova G."/>
        </authorList>
    </citation>
    <scope>NUCLEOTIDE SEQUENCE [LARGE SCALE GENOMIC DNA]</scope>
</reference>
<dbReference type="PANTHER" id="PTHR33938">
    <property type="entry name" value="FERULOYL ESTERASE B-RELATED"/>
    <property type="match status" value="1"/>
</dbReference>
<sequence>MRQSFSLAIAALATTAKAVSLADLCTVSNVQAALPSNGTIAGISFLSSSVTATAVYNASTAGTSSFRKRTTYSYCNVTATYTHTGQGDSVVVWYGFPDPSIFESRFLVVGGGGYSLSSGVTGGLAYGAVTGCTDAGYDAFTNSLDEVVLNANGSLNWYNIEMFSYRALGEMAVIGKAMTKSLYSIDKVYTYFSGCSDGGRQGMSQVQRWPDVYDAVAAGAPAFRQSHQQITHLFPAVVEVTQGYVPPPCALEKIVNSTIAACDPLDGRTDGVVSRTDLCQLNFNLSSIIGESYYCSAENSTSLGFGFSKRAQTSGSSSSYTPAQNGTVNAQDVEIAKTVYGGLFNSDGERAYIAWQIASELSDAEGTYNSTTGSWTYTIESTGGVFVTKFIEQIDEDNLSTLDGVTYDDLVDFMATALPKFNTTLQTTYLNISEFQANGGKLLHYHGESDPSIPAASSVHYLDAVRTFMYPGESYNASFAALSDWYKFFLIPGAAHCGTNTLQPGPWPTDLVQTIIDWVENAVEPTTLASTISSGTNAGETQNLCEWPLRPLWQGNSSTFDCVYDQASIDAWTYTFTAINETVN</sequence>
<comment type="similarity">
    <text evidence="1 8">Belongs to the tannase family.</text>
</comment>
<evidence type="ECO:0000256" key="5">
    <source>
        <dbReference type="ARBA" id="ARBA00022801"/>
    </source>
</evidence>
<dbReference type="InterPro" id="IPR029058">
    <property type="entry name" value="AB_hydrolase_fold"/>
</dbReference>
<evidence type="ECO:0000256" key="2">
    <source>
        <dbReference type="ARBA" id="ARBA00022487"/>
    </source>
</evidence>
<dbReference type="EC" id="3.1.1.-" evidence="8"/>
<keyword evidence="6" id="KW-0106">Calcium</keyword>
<keyword evidence="10" id="KW-1185">Reference proteome</keyword>
<keyword evidence="7" id="KW-1015">Disulfide bond</keyword>
<keyword evidence="2" id="KW-0719">Serine esterase</keyword>
<dbReference type="Proteomes" id="UP001642482">
    <property type="component" value="Unassembled WGS sequence"/>
</dbReference>
<dbReference type="PANTHER" id="PTHR33938:SF7">
    <property type="entry name" value="CARBOXYLIC ESTER HYDROLASE"/>
    <property type="match status" value="1"/>
</dbReference>
<evidence type="ECO:0000313" key="10">
    <source>
        <dbReference type="Proteomes" id="UP001642482"/>
    </source>
</evidence>
<evidence type="ECO:0000256" key="4">
    <source>
        <dbReference type="ARBA" id="ARBA00022729"/>
    </source>
</evidence>
<evidence type="ECO:0000256" key="3">
    <source>
        <dbReference type="ARBA" id="ARBA00022723"/>
    </source>
</evidence>
<evidence type="ECO:0000256" key="1">
    <source>
        <dbReference type="ARBA" id="ARBA00006249"/>
    </source>
</evidence>
<dbReference type="EMBL" id="CAWUHD010000221">
    <property type="protein sequence ID" value="CAK7238245.1"/>
    <property type="molecule type" value="Genomic_DNA"/>
</dbReference>
<keyword evidence="4 8" id="KW-0732">Signal</keyword>
<proteinExistence type="inferred from homology"/>
<dbReference type="InterPro" id="IPR011118">
    <property type="entry name" value="Tannase/feruloyl_esterase"/>
</dbReference>
<protein>
    <recommendedName>
        <fullName evidence="8">Carboxylic ester hydrolase</fullName>
        <ecNumber evidence="8">3.1.1.-</ecNumber>
    </recommendedName>
</protein>
<comment type="caution">
    <text evidence="9">The sequence shown here is derived from an EMBL/GenBank/DDBJ whole genome shotgun (WGS) entry which is preliminary data.</text>
</comment>
<feature type="signal peptide" evidence="8">
    <location>
        <begin position="1"/>
        <end position="18"/>
    </location>
</feature>
<gene>
    <name evidence="9" type="ORF">SEUCBS140593_010471</name>
</gene>
<accession>A0ABP0D374</accession>
<feature type="chain" id="PRO_5044964333" description="Carboxylic ester hydrolase" evidence="8">
    <location>
        <begin position="19"/>
        <end position="584"/>
    </location>
</feature>
<dbReference type="SUPFAM" id="SSF53474">
    <property type="entry name" value="alpha/beta-Hydrolases"/>
    <property type="match status" value="1"/>
</dbReference>